<accession>A0A6J6L2K7</accession>
<evidence type="ECO:0000256" key="2">
    <source>
        <dbReference type="ARBA" id="ARBA00022475"/>
    </source>
</evidence>
<feature type="transmembrane region" description="Helical" evidence="12">
    <location>
        <begin position="72"/>
        <end position="95"/>
    </location>
</feature>
<evidence type="ECO:0000256" key="7">
    <source>
        <dbReference type="ARBA" id="ARBA00023004"/>
    </source>
</evidence>
<feature type="transmembrane region" description="Helical" evidence="12">
    <location>
        <begin position="48"/>
        <end position="65"/>
    </location>
</feature>
<gene>
    <name evidence="13" type="ORF">UFOPK2265_00471</name>
</gene>
<keyword evidence="8" id="KW-0350">Heme biosynthesis</keyword>
<keyword evidence="4" id="KW-0479">Metal-binding</keyword>
<organism evidence="13">
    <name type="scientific">freshwater metagenome</name>
    <dbReference type="NCBI Taxonomy" id="449393"/>
    <lineage>
        <taxon>unclassified sequences</taxon>
        <taxon>metagenomes</taxon>
        <taxon>ecological metagenomes</taxon>
    </lineage>
</organism>
<dbReference type="GO" id="GO:0006784">
    <property type="term" value="P:heme A biosynthetic process"/>
    <property type="evidence" value="ECO:0007669"/>
    <property type="project" value="InterPro"/>
</dbReference>
<keyword evidence="7" id="KW-0408">Iron</keyword>
<keyword evidence="10" id="KW-1015">Disulfide bond</keyword>
<keyword evidence="6" id="KW-0560">Oxidoreductase</keyword>
<reference evidence="13" key="1">
    <citation type="submission" date="2020-05" db="EMBL/GenBank/DDBJ databases">
        <authorList>
            <person name="Chiriac C."/>
            <person name="Salcher M."/>
            <person name="Ghai R."/>
            <person name="Kavagutti S V."/>
        </authorList>
    </citation>
    <scope>NUCLEOTIDE SEQUENCE</scope>
</reference>
<evidence type="ECO:0000256" key="12">
    <source>
        <dbReference type="SAM" id="Phobius"/>
    </source>
</evidence>
<dbReference type="PANTHER" id="PTHR35457">
    <property type="entry name" value="HEME A SYNTHASE"/>
    <property type="match status" value="1"/>
</dbReference>
<evidence type="ECO:0000256" key="5">
    <source>
        <dbReference type="ARBA" id="ARBA00022989"/>
    </source>
</evidence>
<dbReference type="Pfam" id="PF02628">
    <property type="entry name" value="COX15-CtaA"/>
    <property type="match status" value="1"/>
</dbReference>
<evidence type="ECO:0000313" key="13">
    <source>
        <dbReference type="EMBL" id="CAB4656200.1"/>
    </source>
</evidence>
<dbReference type="GO" id="GO:0016491">
    <property type="term" value="F:oxidoreductase activity"/>
    <property type="evidence" value="ECO:0007669"/>
    <property type="project" value="UniProtKB-KW"/>
</dbReference>
<evidence type="ECO:0000256" key="3">
    <source>
        <dbReference type="ARBA" id="ARBA00022692"/>
    </source>
</evidence>
<evidence type="ECO:0000256" key="6">
    <source>
        <dbReference type="ARBA" id="ARBA00023002"/>
    </source>
</evidence>
<name>A0A6J6L2K7_9ZZZZ</name>
<dbReference type="GO" id="GO:0046872">
    <property type="term" value="F:metal ion binding"/>
    <property type="evidence" value="ECO:0007669"/>
    <property type="project" value="UniProtKB-KW"/>
</dbReference>
<keyword evidence="2" id="KW-1003">Cell membrane</keyword>
<keyword evidence="5 12" id="KW-1133">Transmembrane helix</keyword>
<evidence type="ECO:0000256" key="1">
    <source>
        <dbReference type="ARBA" id="ARBA00004141"/>
    </source>
</evidence>
<feature type="transmembrane region" description="Helical" evidence="12">
    <location>
        <begin position="143"/>
        <end position="161"/>
    </location>
</feature>
<dbReference type="InterPro" id="IPR050450">
    <property type="entry name" value="COX15/CtaA_HemeA_synthase"/>
</dbReference>
<dbReference type="InterPro" id="IPR003780">
    <property type="entry name" value="COX15/CtaA_fam"/>
</dbReference>
<evidence type="ECO:0000256" key="9">
    <source>
        <dbReference type="ARBA" id="ARBA00023136"/>
    </source>
</evidence>
<proteinExistence type="predicted"/>
<feature type="transmembrane region" description="Helical" evidence="12">
    <location>
        <begin position="181"/>
        <end position="199"/>
    </location>
</feature>
<dbReference type="EMBL" id="CAEZWP010000014">
    <property type="protein sequence ID" value="CAB4656200.1"/>
    <property type="molecule type" value="Genomic_DNA"/>
</dbReference>
<dbReference type="PANTHER" id="PTHR35457:SF1">
    <property type="entry name" value="HEME A SYNTHASE"/>
    <property type="match status" value="1"/>
</dbReference>
<feature type="transmembrane region" description="Helical" evidence="12">
    <location>
        <begin position="211"/>
        <end position="231"/>
    </location>
</feature>
<comment type="subcellular location">
    <subcellularLocation>
        <location evidence="1">Membrane</location>
        <topology evidence="1">Multi-pass membrane protein</topology>
    </subcellularLocation>
</comment>
<evidence type="ECO:0000256" key="10">
    <source>
        <dbReference type="ARBA" id="ARBA00023157"/>
    </source>
</evidence>
<keyword evidence="3 12" id="KW-0812">Transmembrane</keyword>
<protein>
    <submittedName>
        <fullName evidence="13">Unannotated protein</fullName>
    </submittedName>
</protein>
<feature type="transmembrane region" description="Helical" evidence="12">
    <location>
        <begin position="237"/>
        <end position="257"/>
    </location>
</feature>
<sequence length="269" mass="29078">MVTGGAVRLTSSGLGCPTWPECVPGSYTPVPNQAEGQLHAWIEFGNRLLTFILVLSALITLIAVLKSGRRDLRILAGGQFLGIFAQGVLGGVTVLTNLNPFAVASHYLLSTILIAASVSLYTRRHIPCIKKSSNRQSDLFSRWHVVGAFIVVVLGTILTGAGPHAGDVDAPRIDLRIQTAALMHGLAVILLLLITVAFFRGDKTDHETKELLVKFFLISIAQGSIGFIQYLQGVPELLVAIHLLGAVLVWIGAWRIWLSVQRQGMDTAR</sequence>
<evidence type="ECO:0000256" key="4">
    <source>
        <dbReference type="ARBA" id="ARBA00022723"/>
    </source>
</evidence>
<dbReference type="GO" id="GO:0016020">
    <property type="term" value="C:membrane"/>
    <property type="evidence" value="ECO:0007669"/>
    <property type="project" value="UniProtKB-SubCell"/>
</dbReference>
<feature type="transmembrane region" description="Helical" evidence="12">
    <location>
        <begin position="101"/>
        <end position="122"/>
    </location>
</feature>
<evidence type="ECO:0000256" key="8">
    <source>
        <dbReference type="ARBA" id="ARBA00023133"/>
    </source>
</evidence>
<comment type="pathway">
    <text evidence="11">Porphyrin-containing compound metabolism.</text>
</comment>
<evidence type="ECO:0000256" key="11">
    <source>
        <dbReference type="ARBA" id="ARBA00023444"/>
    </source>
</evidence>
<keyword evidence="9 12" id="KW-0472">Membrane</keyword>
<dbReference type="AlphaFoldDB" id="A0A6J6L2K7"/>